<dbReference type="GO" id="GO:0004185">
    <property type="term" value="F:serine-type carboxypeptidase activity"/>
    <property type="evidence" value="ECO:0007669"/>
    <property type="project" value="InterPro"/>
</dbReference>
<dbReference type="EMBL" id="JABSTV010001251">
    <property type="protein sequence ID" value="KAH7951910.1"/>
    <property type="molecule type" value="Genomic_DNA"/>
</dbReference>
<evidence type="ECO:0000256" key="4">
    <source>
        <dbReference type="ARBA" id="ARBA00022729"/>
    </source>
</evidence>
<dbReference type="InterPro" id="IPR001563">
    <property type="entry name" value="Peptidase_S10"/>
</dbReference>
<evidence type="ECO:0000256" key="1">
    <source>
        <dbReference type="ARBA" id="ARBA00009431"/>
    </source>
</evidence>
<protein>
    <recommendedName>
        <fullName evidence="9">Serine carboxypeptidase</fullName>
    </recommendedName>
</protein>
<proteinExistence type="inferred from homology"/>
<organism evidence="7 8">
    <name type="scientific">Rhipicephalus sanguineus</name>
    <name type="common">Brown dog tick</name>
    <name type="synonym">Ixodes sanguineus</name>
    <dbReference type="NCBI Taxonomy" id="34632"/>
    <lineage>
        <taxon>Eukaryota</taxon>
        <taxon>Metazoa</taxon>
        <taxon>Ecdysozoa</taxon>
        <taxon>Arthropoda</taxon>
        <taxon>Chelicerata</taxon>
        <taxon>Arachnida</taxon>
        <taxon>Acari</taxon>
        <taxon>Parasitiformes</taxon>
        <taxon>Ixodida</taxon>
        <taxon>Ixodoidea</taxon>
        <taxon>Ixodidae</taxon>
        <taxon>Rhipicephalinae</taxon>
        <taxon>Rhipicephalus</taxon>
        <taxon>Rhipicephalus</taxon>
    </lineage>
</organism>
<keyword evidence="8" id="KW-1185">Reference proteome</keyword>
<dbReference type="PROSITE" id="PS00560">
    <property type="entry name" value="CARBOXYPEPT_SER_HIS"/>
    <property type="match status" value="1"/>
</dbReference>
<evidence type="ECO:0000256" key="6">
    <source>
        <dbReference type="ARBA" id="ARBA00023180"/>
    </source>
</evidence>
<accession>A0A9D4SWD5</accession>
<dbReference type="Pfam" id="PF00450">
    <property type="entry name" value="Peptidase_S10"/>
    <property type="match status" value="1"/>
</dbReference>
<gene>
    <name evidence="7" type="ORF">HPB52_015247</name>
</gene>
<comment type="caution">
    <text evidence="7">The sequence shown here is derived from an EMBL/GenBank/DDBJ whole genome shotgun (WGS) entry which is preliminary data.</text>
</comment>
<dbReference type="InterPro" id="IPR029058">
    <property type="entry name" value="AB_hydrolase_fold"/>
</dbReference>
<reference evidence="7" key="1">
    <citation type="journal article" date="2020" name="Cell">
        <title>Large-Scale Comparative Analyses of Tick Genomes Elucidate Their Genetic Diversity and Vector Capacities.</title>
        <authorList>
            <consortium name="Tick Genome and Microbiome Consortium (TIGMIC)"/>
            <person name="Jia N."/>
            <person name="Wang J."/>
            <person name="Shi W."/>
            <person name="Du L."/>
            <person name="Sun Y."/>
            <person name="Zhan W."/>
            <person name="Jiang J.F."/>
            <person name="Wang Q."/>
            <person name="Zhang B."/>
            <person name="Ji P."/>
            <person name="Bell-Sakyi L."/>
            <person name="Cui X.M."/>
            <person name="Yuan T.T."/>
            <person name="Jiang B.G."/>
            <person name="Yang W.F."/>
            <person name="Lam T.T."/>
            <person name="Chang Q.C."/>
            <person name="Ding S.J."/>
            <person name="Wang X.J."/>
            <person name="Zhu J.G."/>
            <person name="Ruan X.D."/>
            <person name="Zhao L."/>
            <person name="Wei J.T."/>
            <person name="Ye R.Z."/>
            <person name="Que T.C."/>
            <person name="Du C.H."/>
            <person name="Zhou Y.H."/>
            <person name="Cheng J.X."/>
            <person name="Dai P.F."/>
            <person name="Guo W.B."/>
            <person name="Han X.H."/>
            <person name="Huang E.J."/>
            <person name="Li L.F."/>
            <person name="Wei W."/>
            <person name="Gao Y.C."/>
            <person name="Liu J.Z."/>
            <person name="Shao H.Z."/>
            <person name="Wang X."/>
            <person name="Wang C.C."/>
            <person name="Yang T.C."/>
            <person name="Huo Q.B."/>
            <person name="Li W."/>
            <person name="Chen H.Y."/>
            <person name="Chen S.E."/>
            <person name="Zhou L.G."/>
            <person name="Ni X.B."/>
            <person name="Tian J.H."/>
            <person name="Sheng Y."/>
            <person name="Liu T."/>
            <person name="Pan Y.S."/>
            <person name="Xia L.Y."/>
            <person name="Li J."/>
            <person name="Zhao F."/>
            <person name="Cao W.C."/>
        </authorList>
    </citation>
    <scope>NUCLEOTIDE SEQUENCE</scope>
    <source>
        <strain evidence="7">Rsan-2018</strain>
    </source>
</reference>
<keyword evidence="3" id="KW-0645">Protease</keyword>
<dbReference type="VEuPathDB" id="VectorBase:RSAN_051256"/>
<sequence>MIRNAGHLAPHDQPEAALDMMVRTKGSAMKATPIQRKLLVILAFLLLLWRTIPGVDGTDSDESVGDPLYLTPLINSGRLNEARSRSQTGRIGGDELEYVLGYSGYLTVNSEFNSNLFFWFVPALEEAPVLVWLQGGPGTSSLLGFFAENGPYALKDGDPPVPVRRPTTWSRFFSMIYVDEPVGAGYSFTESERGYARNLTDLAGDMVEFLQQFFTLFPEYAERDFYVTGESFGGKFVPATAFALHEAGDSLRVKINLKGVAFGNGITDPPSMIDYGHRLYLLGLVDRKQAAYFDQQRDVALGFIDNDSYVEAAFVINDLIFNLPNDYYNPSSSYFTNITGYESYYNVLNIHEILASILYEDFVQTPAVRRAIHVGENTFHDRTKVVTHMMGDILRSAKSFMPALMENYKVLVYSGHLDIVVPYSATAQFVERIPWSGAEAFSAAPRRIWRPRTEPWSPESNPKSAIFGYTRRAEAFREVMIRNAGHLAPHDQPEAALDMMVRFIFDLPFADGEDMPQNSSRRD</sequence>
<evidence type="ECO:0000256" key="3">
    <source>
        <dbReference type="ARBA" id="ARBA00022670"/>
    </source>
</evidence>
<reference evidence="7" key="2">
    <citation type="submission" date="2021-09" db="EMBL/GenBank/DDBJ databases">
        <authorList>
            <person name="Jia N."/>
            <person name="Wang J."/>
            <person name="Shi W."/>
            <person name="Du L."/>
            <person name="Sun Y."/>
            <person name="Zhan W."/>
            <person name="Jiang J."/>
            <person name="Wang Q."/>
            <person name="Zhang B."/>
            <person name="Ji P."/>
            <person name="Sakyi L.B."/>
            <person name="Cui X."/>
            <person name="Yuan T."/>
            <person name="Jiang B."/>
            <person name="Yang W."/>
            <person name="Lam T.T.-Y."/>
            <person name="Chang Q."/>
            <person name="Ding S."/>
            <person name="Wang X."/>
            <person name="Zhu J."/>
            <person name="Ruan X."/>
            <person name="Zhao L."/>
            <person name="Wei J."/>
            <person name="Que T."/>
            <person name="Du C."/>
            <person name="Cheng J."/>
            <person name="Dai P."/>
            <person name="Han X."/>
            <person name="Huang E."/>
            <person name="Gao Y."/>
            <person name="Liu J."/>
            <person name="Shao H."/>
            <person name="Ye R."/>
            <person name="Li L."/>
            <person name="Wei W."/>
            <person name="Wang X."/>
            <person name="Wang C."/>
            <person name="Huo Q."/>
            <person name="Li W."/>
            <person name="Guo W."/>
            <person name="Chen H."/>
            <person name="Chen S."/>
            <person name="Zhou L."/>
            <person name="Zhou L."/>
            <person name="Ni X."/>
            <person name="Tian J."/>
            <person name="Zhou Y."/>
            <person name="Sheng Y."/>
            <person name="Liu T."/>
            <person name="Pan Y."/>
            <person name="Xia L."/>
            <person name="Li J."/>
            <person name="Zhao F."/>
            <person name="Cao W."/>
        </authorList>
    </citation>
    <scope>NUCLEOTIDE SEQUENCE</scope>
    <source>
        <strain evidence="7">Rsan-2018</strain>
        <tissue evidence="7">Larvae</tissue>
    </source>
</reference>
<evidence type="ECO:0000313" key="8">
    <source>
        <dbReference type="Proteomes" id="UP000821837"/>
    </source>
</evidence>
<name>A0A9D4SWD5_RHISA</name>
<evidence type="ECO:0008006" key="9">
    <source>
        <dbReference type="Google" id="ProtNLM"/>
    </source>
</evidence>
<dbReference type="SUPFAM" id="SSF53474">
    <property type="entry name" value="alpha/beta-Hydrolases"/>
    <property type="match status" value="1"/>
</dbReference>
<keyword evidence="5" id="KW-0378">Hydrolase</keyword>
<dbReference type="PRINTS" id="PR00724">
    <property type="entry name" value="CRBOXYPTASEC"/>
</dbReference>
<dbReference type="PANTHER" id="PTHR11802">
    <property type="entry name" value="SERINE PROTEASE FAMILY S10 SERINE CARBOXYPEPTIDASE"/>
    <property type="match status" value="1"/>
</dbReference>
<dbReference type="AlphaFoldDB" id="A0A9D4SWD5"/>
<keyword evidence="6" id="KW-0325">Glycoprotein</keyword>
<dbReference type="GO" id="GO:0006508">
    <property type="term" value="P:proteolysis"/>
    <property type="evidence" value="ECO:0007669"/>
    <property type="project" value="UniProtKB-KW"/>
</dbReference>
<comment type="similarity">
    <text evidence="1">Belongs to the peptidase S10 family.</text>
</comment>
<dbReference type="Gene3D" id="3.40.50.1820">
    <property type="entry name" value="alpha/beta hydrolase"/>
    <property type="match status" value="1"/>
</dbReference>
<dbReference type="Proteomes" id="UP000821837">
    <property type="component" value="Chromosome 5"/>
</dbReference>
<keyword evidence="2" id="KW-0121">Carboxypeptidase</keyword>
<dbReference type="PANTHER" id="PTHR11802:SF472">
    <property type="entry name" value="SERINE CARBOXYPEPTIDASE CPVL-RELATED"/>
    <property type="match status" value="1"/>
</dbReference>
<evidence type="ECO:0000313" key="7">
    <source>
        <dbReference type="EMBL" id="KAH7951910.1"/>
    </source>
</evidence>
<evidence type="ECO:0000256" key="5">
    <source>
        <dbReference type="ARBA" id="ARBA00022801"/>
    </source>
</evidence>
<evidence type="ECO:0000256" key="2">
    <source>
        <dbReference type="ARBA" id="ARBA00022645"/>
    </source>
</evidence>
<dbReference type="InterPro" id="IPR033124">
    <property type="entry name" value="Ser_caboxypep_his_AS"/>
</dbReference>
<keyword evidence="4" id="KW-0732">Signal</keyword>